<protein>
    <submittedName>
        <fullName evidence="2">Uncharacterized protein</fullName>
    </submittedName>
</protein>
<gene>
    <name evidence="2" type="ORF">BDV25DRAFT_154146</name>
</gene>
<dbReference type="AlphaFoldDB" id="A0A5N6TVY4"/>
<evidence type="ECO:0000256" key="1">
    <source>
        <dbReference type="SAM" id="MobiDB-lite"/>
    </source>
</evidence>
<feature type="region of interest" description="Disordered" evidence="1">
    <location>
        <begin position="975"/>
        <end position="999"/>
    </location>
</feature>
<feature type="compositionally biased region" description="Low complexity" evidence="1">
    <location>
        <begin position="980"/>
        <end position="999"/>
    </location>
</feature>
<evidence type="ECO:0000313" key="3">
    <source>
        <dbReference type="Proteomes" id="UP000325780"/>
    </source>
</evidence>
<sequence length="999" mass="110849">MKRCLGSARLCLDRRSPLHHPSSVASIRLFNPSLPRALPSWRPAPRRRQWSRQFSTGPPIDRRLLRNHAVTERKTCPVADSEKKCPEAWMSLLEPYLEPYLQRDSEDLGTASEPDTVRAMTAEFVTRTLDLAELLFCAKHFGNLDLLAHIGFRLNNWPAVDALVNQLLDVADTLNNASLPIKPLSNGNWGFGTDVSLDQLTGQALDSVPHLKPDAKTQVSELTSLDSFTERAYANESSRRLMAQVWQGLGSIVLDAADASPNESKLAMSYVFRILARLHHSGAVSDRVYKYVPPSSEHGIFRPPTMHLLSTHIMSVLSDAAWLVHEAEVAAKAAAAGEDSPFLPLKMGIRELGPEIWLELILWCCVEHGHITEGAWLIDQMVTRKGDLAWKFQSWRPLLQHPDFVFNTKIDSEETWRHPAQTNPPPSRRKRGSPPSPFFGLGRRTLSLEVATALLDNLPNLVSLGLGFRGISSTSLLRYVSSFKSALSPQVTGDDPLPTAKESNWFALRVVQSGGFEPEADPGAFDDFLRAIRHVVPPWDSTSTHALADDLDQVSPSQIYDETAALATLTEHNVRFYARRDLCKQGMDAFAWLQAVFDKSKMARIGEFFSSRMDSPETHHVPTLDSTNLASLKPFESSLPHISPVTLASILDLATASRAFPFGQWLLFSSDIDGPPIPTSAYGHQAVAPAILRFAAATKNSALSDSVVNALAQPLSINTLRALLNYRIAMHQWDLATMTLEYLKSYRHKTWGHSNVTTLAAEILRLQHTPEPNTAQAKDLLTRLLKGDFNESQSNFQEKSLITLNRIFLSIPALHDIAQTTKPTTTKTTPYIPSRAFQPLLAAIADTQGSAAAKHLYATWCITTPSPSTLRRQKGGNPRLYLRHERNPAKGDPHFNPTYFKQVQMKQVFPDPTAVRLIAQAALAEYNASSDERARDAARETLEFCTRQFLALGLRRREVNGEVGGLIYRKRKEMKQLRNQSGRSASASASAGQAPAVAV</sequence>
<dbReference type="OrthoDB" id="5341924at2759"/>
<dbReference type="Proteomes" id="UP000325780">
    <property type="component" value="Unassembled WGS sequence"/>
</dbReference>
<organism evidence="2 3">
    <name type="scientific">Aspergillus avenaceus</name>
    <dbReference type="NCBI Taxonomy" id="36643"/>
    <lineage>
        <taxon>Eukaryota</taxon>
        <taxon>Fungi</taxon>
        <taxon>Dikarya</taxon>
        <taxon>Ascomycota</taxon>
        <taxon>Pezizomycotina</taxon>
        <taxon>Eurotiomycetes</taxon>
        <taxon>Eurotiomycetidae</taxon>
        <taxon>Eurotiales</taxon>
        <taxon>Aspergillaceae</taxon>
        <taxon>Aspergillus</taxon>
        <taxon>Aspergillus subgen. Circumdati</taxon>
    </lineage>
</organism>
<accession>A0A5N6TVY4</accession>
<evidence type="ECO:0000313" key="2">
    <source>
        <dbReference type="EMBL" id="KAE8150543.1"/>
    </source>
</evidence>
<proteinExistence type="predicted"/>
<keyword evidence="3" id="KW-1185">Reference proteome</keyword>
<dbReference type="EMBL" id="ML742091">
    <property type="protein sequence ID" value="KAE8150543.1"/>
    <property type="molecule type" value="Genomic_DNA"/>
</dbReference>
<feature type="region of interest" description="Disordered" evidence="1">
    <location>
        <begin position="415"/>
        <end position="435"/>
    </location>
</feature>
<name>A0A5N6TVY4_ASPAV</name>
<reference evidence="2 3" key="1">
    <citation type="submission" date="2019-04" db="EMBL/GenBank/DDBJ databases">
        <title>Friends and foes A comparative genomics study of 23 Aspergillus species from section Flavi.</title>
        <authorList>
            <consortium name="DOE Joint Genome Institute"/>
            <person name="Kjaerbolling I."/>
            <person name="Vesth T."/>
            <person name="Frisvad J.C."/>
            <person name="Nybo J.L."/>
            <person name="Theobald S."/>
            <person name="Kildgaard S."/>
            <person name="Isbrandt T."/>
            <person name="Kuo A."/>
            <person name="Sato A."/>
            <person name="Lyhne E.K."/>
            <person name="Kogle M.E."/>
            <person name="Wiebenga A."/>
            <person name="Kun R.S."/>
            <person name="Lubbers R.J."/>
            <person name="Makela M.R."/>
            <person name="Barry K."/>
            <person name="Chovatia M."/>
            <person name="Clum A."/>
            <person name="Daum C."/>
            <person name="Haridas S."/>
            <person name="He G."/>
            <person name="LaButti K."/>
            <person name="Lipzen A."/>
            <person name="Mondo S."/>
            <person name="Riley R."/>
            <person name="Salamov A."/>
            <person name="Simmons B.A."/>
            <person name="Magnuson J.K."/>
            <person name="Henrissat B."/>
            <person name="Mortensen U.H."/>
            <person name="Larsen T.O."/>
            <person name="Devries R.P."/>
            <person name="Grigoriev I.V."/>
            <person name="Machida M."/>
            <person name="Baker S.E."/>
            <person name="Andersen M.R."/>
        </authorList>
    </citation>
    <scope>NUCLEOTIDE SEQUENCE [LARGE SCALE GENOMIC DNA]</scope>
    <source>
        <strain evidence="2 3">IBT 18842</strain>
    </source>
</reference>